<evidence type="ECO:0000256" key="1">
    <source>
        <dbReference type="SAM" id="MobiDB-lite"/>
    </source>
</evidence>
<evidence type="ECO:0000313" key="3">
    <source>
        <dbReference type="Proteomes" id="UP000257109"/>
    </source>
</evidence>
<sequence length="281" mass="30617">MRCKKHLQDLTSTIGVCASCLRERLQPLLAAQVKAQGKAQDDSDNHRHRKSKPEPKPEPNPLPLNFPRSVSPYVAQRKSDRRERMFFGTPQVGAVASSKRKVGGKFWSLSNLFKARSNKTETSPRESSEEQSSSAASPPPSWFSTILAARRHGGIDRRRCRNTNRELSHAPAAENHADEVDATSSQNRSDSGCSSGSSPLKQLPTPAANRRSRFGGGGKGLTSMAFCLSPLVRASPNRHFSHKGLAQELGAGGAHRISTAASLCANRSRKFADFGRVAHNR</sequence>
<protein>
    <submittedName>
        <fullName evidence="2">Uncharacterized protein</fullName>
    </submittedName>
</protein>
<organism evidence="2 3">
    <name type="scientific">Mucuna pruriens</name>
    <name type="common">Velvet bean</name>
    <name type="synonym">Dolichos pruriens</name>
    <dbReference type="NCBI Taxonomy" id="157652"/>
    <lineage>
        <taxon>Eukaryota</taxon>
        <taxon>Viridiplantae</taxon>
        <taxon>Streptophyta</taxon>
        <taxon>Embryophyta</taxon>
        <taxon>Tracheophyta</taxon>
        <taxon>Spermatophyta</taxon>
        <taxon>Magnoliopsida</taxon>
        <taxon>eudicotyledons</taxon>
        <taxon>Gunneridae</taxon>
        <taxon>Pentapetalae</taxon>
        <taxon>rosids</taxon>
        <taxon>fabids</taxon>
        <taxon>Fabales</taxon>
        <taxon>Fabaceae</taxon>
        <taxon>Papilionoideae</taxon>
        <taxon>50 kb inversion clade</taxon>
        <taxon>NPAAA clade</taxon>
        <taxon>indigoferoid/millettioid clade</taxon>
        <taxon>Phaseoleae</taxon>
        <taxon>Mucuna</taxon>
    </lineage>
</organism>
<feature type="region of interest" description="Disordered" evidence="1">
    <location>
        <begin position="168"/>
        <end position="216"/>
    </location>
</feature>
<gene>
    <name evidence="2" type="ORF">CR513_62658</name>
</gene>
<dbReference type="OrthoDB" id="688025at2759"/>
<keyword evidence="3" id="KW-1185">Reference proteome</keyword>
<feature type="compositionally biased region" description="Basic and acidic residues" evidence="1">
    <location>
        <begin position="118"/>
        <end position="128"/>
    </location>
</feature>
<name>A0A371DZU3_MUCPR</name>
<feature type="region of interest" description="Disordered" evidence="1">
    <location>
        <begin position="32"/>
        <end position="71"/>
    </location>
</feature>
<feature type="region of interest" description="Disordered" evidence="1">
    <location>
        <begin position="116"/>
        <end position="142"/>
    </location>
</feature>
<evidence type="ECO:0000313" key="2">
    <source>
        <dbReference type="EMBL" id="RDX58054.1"/>
    </source>
</evidence>
<accession>A0A371DZU3</accession>
<feature type="compositionally biased region" description="Low complexity" evidence="1">
    <location>
        <begin position="184"/>
        <end position="198"/>
    </location>
</feature>
<dbReference type="Proteomes" id="UP000257109">
    <property type="component" value="Unassembled WGS sequence"/>
</dbReference>
<dbReference type="AlphaFoldDB" id="A0A371DZU3"/>
<feature type="non-terminal residue" evidence="2">
    <location>
        <position position="1"/>
    </location>
</feature>
<dbReference type="PANTHER" id="PTHR35486">
    <property type="entry name" value="EXPRESSED PROTEIN"/>
    <property type="match status" value="1"/>
</dbReference>
<proteinExistence type="predicted"/>
<comment type="caution">
    <text evidence="2">The sequence shown here is derived from an EMBL/GenBank/DDBJ whole genome shotgun (WGS) entry which is preliminary data.</text>
</comment>
<reference evidence="2" key="1">
    <citation type="submission" date="2018-05" db="EMBL/GenBank/DDBJ databases">
        <title>Draft genome of Mucuna pruriens seed.</title>
        <authorList>
            <person name="Nnadi N.E."/>
            <person name="Vos R."/>
            <person name="Hasami M.H."/>
            <person name="Devisetty U.K."/>
            <person name="Aguiy J.C."/>
        </authorList>
    </citation>
    <scope>NUCLEOTIDE SEQUENCE [LARGE SCALE GENOMIC DNA]</scope>
    <source>
        <strain evidence="2">JCA_2017</strain>
    </source>
</reference>
<dbReference type="EMBL" id="QJKJ01017882">
    <property type="protein sequence ID" value="RDX58054.1"/>
    <property type="molecule type" value="Genomic_DNA"/>
</dbReference>
<dbReference type="PANTHER" id="PTHR35486:SF1">
    <property type="entry name" value="OS02G0689500 PROTEIN"/>
    <property type="match status" value="1"/>
</dbReference>
<dbReference type="STRING" id="157652.A0A371DZU3"/>